<dbReference type="AlphaFoldDB" id="A0A7Z2VSC6"/>
<dbReference type="PANTHER" id="PTHR43796:SF2">
    <property type="entry name" value="CARBOXYNORSPERMIDINE SYNTHASE"/>
    <property type="match status" value="1"/>
</dbReference>
<feature type="domain" description="Saccharopine dehydrogenase NADP binding" evidence="1">
    <location>
        <begin position="5"/>
        <end position="123"/>
    </location>
</feature>
<sequence>MKDYIVVVGGYGHVGQSISRQLGECFPGKVYAAGRNLSRAQQFSRSTNGKVLPLQLNIAGGFDRTLRDRVKLVVMCLDQTDTSFVRFCFENGIDYVDVSANHSFLAQVEQLQAEAKANEATAILSIGLAPGLTNLMAYHAKSLMDHTDALDISIMLGMGDHHGKAAIEWTIDNLGNDFEVVRGDKKVAVASFADGKKTNFGGPLGSRKAYRFNFSDQHVLPLTLGVPTVSTRLCFDSVAITGLLAGLKASGMFRLLRYKPVRSAAVQLFGRMKFGTEIFAVKIDAWGKRDHEHVKVESFLQGTSEAEITAKVAAFVAERAYRAELPHGVYHIEQLFELNPILASMDRSTMFETRTFHLQ</sequence>
<accession>A0A7Z2VSC6</accession>
<evidence type="ECO:0000313" key="2">
    <source>
        <dbReference type="EMBL" id="QJD88284.1"/>
    </source>
</evidence>
<dbReference type="PANTHER" id="PTHR43796">
    <property type="entry name" value="CARBOXYNORSPERMIDINE SYNTHASE"/>
    <property type="match status" value="1"/>
</dbReference>
<dbReference type="Gene3D" id="3.40.50.720">
    <property type="entry name" value="NAD(P)-binding Rossmann-like Domain"/>
    <property type="match status" value="1"/>
</dbReference>
<organism evidence="2 3">
    <name type="scientific">Cohnella herbarum</name>
    <dbReference type="NCBI Taxonomy" id="2728023"/>
    <lineage>
        <taxon>Bacteria</taxon>
        <taxon>Bacillati</taxon>
        <taxon>Bacillota</taxon>
        <taxon>Bacilli</taxon>
        <taxon>Bacillales</taxon>
        <taxon>Paenibacillaceae</taxon>
        <taxon>Cohnella</taxon>
    </lineage>
</organism>
<dbReference type="Pfam" id="PF03435">
    <property type="entry name" value="Sacchrp_dh_NADP"/>
    <property type="match status" value="1"/>
</dbReference>
<dbReference type="EMBL" id="CP051680">
    <property type="protein sequence ID" value="QJD88284.1"/>
    <property type="molecule type" value="Genomic_DNA"/>
</dbReference>
<keyword evidence="3" id="KW-1185">Reference proteome</keyword>
<dbReference type="Gene3D" id="3.30.360.10">
    <property type="entry name" value="Dihydrodipicolinate Reductase, domain 2"/>
    <property type="match status" value="1"/>
</dbReference>
<protein>
    <submittedName>
        <fullName evidence="2">Saccharopine dehydrogenase</fullName>
    </submittedName>
</protein>
<dbReference type="InterPro" id="IPR036291">
    <property type="entry name" value="NAD(P)-bd_dom_sf"/>
</dbReference>
<dbReference type="Proteomes" id="UP000502248">
    <property type="component" value="Chromosome"/>
</dbReference>
<proteinExistence type="predicted"/>
<dbReference type="InterPro" id="IPR005097">
    <property type="entry name" value="Sacchrp_dh_NADP-bd"/>
</dbReference>
<name>A0A7Z2VSC6_9BACL</name>
<reference evidence="2 3" key="1">
    <citation type="submission" date="2020-04" db="EMBL/GenBank/DDBJ databases">
        <title>Genome sequencing of novel species.</title>
        <authorList>
            <person name="Heo J."/>
            <person name="Kim S.-J."/>
            <person name="Kim J.-S."/>
            <person name="Hong S.-B."/>
            <person name="Kwon S.-W."/>
        </authorList>
    </citation>
    <scope>NUCLEOTIDE SEQUENCE [LARGE SCALE GENOMIC DNA]</scope>
    <source>
        <strain evidence="2 3">MFER-1</strain>
    </source>
</reference>
<dbReference type="RefSeq" id="WP_169284520.1">
    <property type="nucleotide sequence ID" value="NZ_CP051680.1"/>
</dbReference>
<dbReference type="SUPFAM" id="SSF51735">
    <property type="entry name" value="NAD(P)-binding Rossmann-fold domains"/>
    <property type="match status" value="1"/>
</dbReference>
<evidence type="ECO:0000259" key="1">
    <source>
        <dbReference type="Pfam" id="PF03435"/>
    </source>
</evidence>
<dbReference type="KEGG" id="cheb:HH215_21850"/>
<evidence type="ECO:0000313" key="3">
    <source>
        <dbReference type="Proteomes" id="UP000502248"/>
    </source>
</evidence>
<gene>
    <name evidence="2" type="ORF">HH215_21850</name>
</gene>